<dbReference type="InterPro" id="IPR042097">
    <property type="entry name" value="Aminopeptidase_N-like_N_sf"/>
</dbReference>
<accession>A0A6P3Y2V8</accession>
<dbReference type="RefSeq" id="XP_014484469.1">
    <property type="nucleotide sequence ID" value="XM_014628983.1"/>
</dbReference>
<dbReference type="GO" id="GO:0008270">
    <property type="term" value="F:zinc ion binding"/>
    <property type="evidence" value="ECO:0007669"/>
    <property type="project" value="InterPro"/>
</dbReference>
<keyword evidence="7" id="KW-0378">Hydrolase</keyword>
<evidence type="ECO:0000256" key="2">
    <source>
        <dbReference type="ARBA" id="ARBA00004609"/>
    </source>
</evidence>
<dbReference type="OrthoDB" id="6501761at2759"/>
<keyword evidence="14" id="KW-1185">Reference proteome</keyword>
<evidence type="ECO:0000256" key="10">
    <source>
        <dbReference type="ARBA" id="ARBA00023288"/>
    </source>
</evidence>
<dbReference type="GO" id="GO:0098552">
    <property type="term" value="C:side of membrane"/>
    <property type="evidence" value="ECO:0007669"/>
    <property type="project" value="UniProtKB-KW"/>
</dbReference>
<comment type="cofactor">
    <cofactor evidence="1">
        <name>Zn(2+)</name>
        <dbReference type="ChEBI" id="CHEBI:29105"/>
    </cofactor>
</comment>
<keyword evidence="4" id="KW-0336">GPI-anchor</keyword>
<dbReference type="Gene3D" id="1.10.390.10">
    <property type="entry name" value="Neutral Protease Domain 2"/>
    <property type="match status" value="1"/>
</dbReference>
<feature type="domain" description="Peptidase M1 membrane alanine aminopeptidase" evidence="11">
    <location>
        <begin position="141"/>
        <end position="350"/>
    </location>
</feature>
<dbReference type="PANTHER" id="PTHR11533">
    <property type="entry name" value="PROTEASE M1 ZINC METALLOPROTEASE"/>
    <property type="match status" value="1"/>
</dbReference>
<dbReference type="InterPro" id="IPR014782">
    <property type="entry name" value="Peptidase_M1_dom"/>
</dbReference>
<keyword evidence="4" id="KW-0472">Membrane</keyword>
<dbReference type="InterPro" id="IPR001930">
    <property type="entry name" value="Peptidase_M1"/>
</dbReference>
<evidence type="ECO:0000313" key="14">
    <source>
        <dbReference type="Proteomes" id="UP000515204"/>
    </source>
</evidence>
<reference evidence="15" key="1">
    <citation type="submission" date="2025-08" db="UniProtKB">
        <authorList>
            <consortium name="RefSeq"/>
        </authorList>
    </citation>
    <scope>IDENTIFICATION</scope>
</reference>
<dbReference type="KEGG" id="dqu:106749483"/>
<dbReference type="GO" id="GO:0005737">
    <property type="term" value="C:cytoplasm"/>
    <property type="evidence" value="ECO:0007669"/>
    <property type="project" value="TreeGrafter"/>
</dbReference>
<dbReference type="GeneID" id="106749483"/>
<keyword evidence="5" id="KW-0645">Protease</keyword>
<dbReference type="Gene3D" id="1.25.50.20">
    <property type="match status" value="1"/>
</dbReference>
<dbReference type="GO" id="GO:0006508">
    <property type="term" value="P:proteolysis"/>
    <property type="evidence" value="ECO:0007669"/>
    <property type="project" value="UniProtKB-KW"/>
</dbReference>
<sequence length="766" mass="89883">MRFNTFPHTDQGLVVTSNDMITDEKTYITIFEPIGARRVFPCWDEPKFKATFNISVVHSSSVQLFSSTTHKEKNILPERGMMQMIFEPSPVMSTYLVTIAITEASLYLAEKGNFKLWGRLLEQDLRLDPNDIIERIAVLTDKFLKKYTNNLWRNMIISILLYPNLPSNAVGAWGFTAFRESDLIYKPDLHFPGRELEIWNMVARQMTRQCIESFVSPMEWSHQWLSHALATFLSYKIAKKEYGEDVMMQLFVVQVLQPALHNDIEMNVPPVMHKYDPIYSSLIYKKASAMIRMLQYIVTEEVLQQGFAQYLNTYAYSSATPNDFFNILNNEMIRSYINCNCNITEVMHIWLLQRRYPTLLVEENDGGMSVKSYDNKDSQGQNKWPIPVIFATESQFRFGRDLSALWLDNNLLQNAKSSLDINVYSREDLVIFNVEQFGYYRVHYQENWKKIANYLNNNDHTKIHVLNRAQIIDDAYHFLMQGEISSSLFCDLIDFLRKETNYIVWHSMMNVLQYISPFFNFPESQQFKEYMLRIMDKVLTIIGYDENSKDDDMLKATRLLLLNWVCKHGHAKCRTMAYDKLVAYVKDPGNNPILPGWRDWTFCAGIMNYNIQNWSEVMLNIMKGNNEMLKHMACAENDHLLLLYLDLTISKPHGKWEKLGIEPMKKLYHDIVKRHARKNQVLDYILSILHKIEHGMTKIQEIADIIMSLYSKCQLDMVTKYVENNTSLDLKATNQIKNMINFRQKQINKQRSIFVNFFHTVLPNKC</sequence>
<evidence type="ECO:0000256" key="5">
    <source>
        <dbReference type="ARBA" id="ARBA00022670"/>
    </source>
</evidence>
<dbReference type="GO" id="GO:0005886">
    <property type="term" value="C:plasma membrane"/>
    <property type="evidence" value="ECO:0007669"/>
    <property type="project" value="UniProtKB-SubCell"/>
</dbReference>
<name>A0A6P3Y2V8_DINQU</name>
<keyword evidence="6" id="KW-0479">Metal-binding</keyword>
<dbReference type="Gene3D" id="2.60.40.1910">
    <property type="match status" value="1"/>
</dbReference>
<dbReference type="GO" id="GO:0005615">
    <property type="term" value="C:extracellular space"/>
    <property type="evidence" value="ECO:0007669"/>
    <property type="project" value="TreeGrafter"/>
</dbReference>
<dbReference type="Pfam" id="PF01433">
    <property type="entry name" value="Peptidase_M1"/>
    <property type="match status" value="1"/>
</dbReference>
<proteinExistence type="inferred from homology"/>
<dbReference type="SUPFAM" id="SSF55486">
    <property type="entry name" value="Metalloproteases ('zincins'), catalytic domain"/>
    <property type="match status" value="1"/>
</dbReference>
<dbReference type="InterPro" id="IPR024571">
    <property type="entry name" value="ERAP1-like_C_dom"/>
</dbReference>
<evidence type="ECO:0000256" key="6">
    <source>
        <dbReference type="ARBA" id="ARBA00022723"/>
    </source>
</evidence>
<dbReference type="PANTHER" id="PTHR11533:SF294">
    <property type="entry name" value="THYROTROPIN-RELEASING HORMONE-DEGRADING ECTOENZYME"/>
    <property type="match status" value="1"/>
</dbReference>
<dbReference type="Gene3D" id="2.60.40.1730">
    <property type="entry name" value="tricorn interacting facor f3 domain"/>
    <property type="match status" value="1"/>
</dbReference>
<organism evidence="14 15">
    <name type="scientific">Dinoponera quadriceps</name>
    <name type="common">South American ant</name>
    <dbReference type="NCBI Taxonomy" id="609295"/>
    <lineage>
        <taxon>Eukaryota</taxon>
        <taxon>Metazoa</taxon>
        <taxon>Ecdysozoa</taxon>
        <taxon>Arthropoda</taxon>
        <taxon>Hexapoda</taxon>
        <taxon>Insecta</taxon>
        <taxon>Pterygota</taxon>
        <taxon>Neoptera</taxon>
        <taxon>Endopterygota</taxon>
        <taxon>Hymenoptera</taxon>
        <taxon>Apocrita</taxon>
        <taxon>Aculeata</taxon>
        <taxon>Formicoidea</taxon>
        <taxon>Formicidae</taxon>
        <taxon>Ponerinae</taxon>
        <taxon>Ponerini</taxon>
        <taxon>Dinoponera</taxon>
    </lineage>
</organism>
<dbReference type="Pfam" id="PF17900">
    <property type="entry name" value="Peptidase_M1_N"/>
    <property type="match status" value="1"/>
</dbReference>
<gene>
    <name evidence="15" type="primary">LOC106749483</name>
</gene>
<evidence type="ECO:0000259" key="13">
    <source>
        <dbReference type="Pfam" id="PF17900"/>
    </source>
</evidence>
<dbReference type="SUPFAM" id="SSF63737">
    <property type="entry name" value="Leukotriene A4 hydrolase N-terminal domain"/>
    <property type="match status" value="1"/>
</dbReference>
<dbReference type="AlphaFoldDB" id="A0A6P3Y2V8"/>
<feature type="domain" description="ERAP1-like C-terminal" evidence="12">
    <location>
        <begin position="429"/>
        <end position="652"/>
    </location>
</feature>
<evidence type="ECO:0000259" key="12">
    <source>
        <dbReference type="Pfam" id="PF11838"/>
    </source>
</evidence>
<evidence type="ECO:0000256" key="7">
    <source>
        <dbReference type="ARBA" id="ARBA00022801"/>
    </source>
</evidence>
<dbReference type="InterPro" id="IPR045357">
    <property type="entry name" value="Aminopeptidase_N-like_N"/>
</dbReference>
<evidence type="ECO:0000256" key="3">
    <source>
        <dbReference type="ARBA" id="ARBA00010136"/>
    </source>
</evidence>
<dbReference type="GO" id="GO:0043171">
    <property type="term" value="P:peptide catabolic process"/>
    <property type="evidence" value="ECO:0007669"/>
    <property type="project" value="TreeGrafter"/>
</dbReference>
<evidence type="ECO:0000313" key="15">
    <source>
        <dbReference type="RefSeq" id="XP_014484469.1"/>
    </source>
</evidence>
<evidence type="ECO:0000256" key="9">
    <source>
        <dbReference type="ARBA" id="ARBA00023049"/>
    </source>
</evidence>
<protein>
    <submittedName>
        <fullName evidence="15">Aminopeptidase N-like</fullName>
    </submittedName>
</protein>
<dbReference type="PRINTS" id="PR00756">
    <property type="entry name" value="ALADIPTASE"/>
</dbReference>
<dbReference type="InterPro" id="IPR027268">
    <property type="entry name" value="Peptidase_M4/M1_CTD_sf"/>
</dbReference>
<evidence type="ECO:0000259" key="11">
    <source>
        <dbReference type="Pfam" id="PF01433"/>
    </source>
</evidence>
<dbReference type="InterPro" id="IPR050344">
    <property type="entry name" value="Peptidase_M1_aminopeptidases"/>
</dbReference>
<dbReference type="GO" id="GO:0042277">
    <property type="term" value="F:peptide binding"/>
    <property type="evidence" value="ECO:0007669"/>
    <property type="project" value="TreeGrafter"/>
</dbReference>
<dbReference type="Pfam" id="PF11838">
    <property type="entry name" value="ERAP1_C"/>
    <property type="match status" value="1"/>
</dbReference>
<keyword evidence="9" id="KW-0482">Metalloprotease</keyword>
<feature type="domain" description="Aminopeptidase N-like N-terminal" evidence="13">
    <location>
        <begin position="22"/>
        <end position="96"/>
    </location>
</feature>
<dbReference type="Proteomes" id="UP000515204">
    <property type="component" value="Unplaced"/>
</dbReference>
<keyword evidence="8" id="KW-0862">Zinc</keyword>
<comment type="subcellular location">
    <subcellularLocation>
        <location evidence="2">Cell membrane</location>
        <topology evidence="2">Lipid-anchor</topology>
        <topology evidence="2">GPI-anchor</topology>
    </subcellularLocation>
</comment>
<comment type="similarity">
    <text evidence="3">Belongs to the peptidase M1 family.</text>
</comment>
<keyword evidence="10" id="KW-0449">Lipoprotein</keyword>
<evidence type="ECO:0000256" key="8">
    <source>
        <dbReference type="ARBA" id="ARBA00022833"/>
    </source>
</evidence>
<evidence type="ECO:0000256" key="1">
    <source>
        <dbReference type="ARBA" id="ARBA00001947"/>
    </source>
</evidence>
<dbReference type="GO" id="GO:0070006">
    <property type="term" value="F:metalloaminopeptidase activity"/>
    <property type="evidence" value="ECO:0007669"/>
    <property type="project" value="TreeGrafter"/>
</dbReference>
<keyword evidence="4" id="KW-0325">Glycoprotein</keyword>
<evidence type="ECO:0000256" key="4">
    <source>
        <dbReference type="ARBA" id="ARBA00022622"/>
    </source>
</evidence>